<sequence length="83" mass="9483">MEYPEQVVRTGAHLSGETRAQLVALLKKYSTVFTWKPTDLKGVDQQDIEHNLNITLESNLVKQKKKGQANTRTGLLTQTWSIW</sequence>
<proteinExistence type="predicted"/>
<reference evidence="1 2" key="1">
    <citation type="journal article" date="2017" name="Nat. Commun.">
        <title>Genome assembly with in vitro proximity ligation data and whole-genome triplication in lettuce.</title>
        <authorList>
            <person name="Reyes-Chin-Wo S."/>
            <person name="Wang Z."/>
            <person name="Yang X."/>
            <person name="Kozik A."/>
            <person name="Arikit S."/>
            <person name="Song C."/>
            <person name="Xia L."/>
            <person name="Froenicke L."/>
            <person name="Lavelle D.O."/>
            <person name="Truco M.J."/>
            <person name="Xia R."/>
            <person name="Zhu S."/>
            <person name="Xu C."/>
            <person name="Xu H."/>
            <person name="Xu X."/>
            <person name="Cox K."/>
            <person name="Korf I."/>
            <person name="Meyers B.C."/>
            <person name="Michelmore R.W."/>
        </authorList>
    </citation>
    <scope>NUCLEOTIDE SEQUENCE [LARGE SCALE GENOMIC DNA]</scope>
    <source>
        <strain evidence="2">cv. Salinas</strain>
        <tissue evidence="1">Seedlings</tissue>
    </source>
</reference>
<protein>
    <recommendedName>
        <fullName evidence="3">Reverse transcriptase domain-containing protein</fullName>
    </recommendedName>
</protein>
<organism evidence="1 2">
    <name type="scientific">Lactuca sativa</name>
    <name type="common">Garden lettuce</name>
    <dbReference type="NCBI Taxonomy" id="4236"/>
    <lineage>
        <taxon>Eukaryota</taxon>
        <taxon>Viridiplantae</taxon>
        <taxon>Streptophyta</taxon>
        <taxon>Embryophyta</taxon>
        <taxon>Tracheophyta</taxon>
        <taxon>Spermatophyta</taxon>
        <taxon>Magnoliopsida</taxon>
        <taxon>eudicotyledons</taxon>
        <taxon>Gunneridae</taxon>
        <taxon>Pentapetalae</taxon>
        <taxon>asterids</taxon>
        <taxon>campanulids</taxon>
        <taxon>Asterales</taxon>
        <taxon>Asteraceae</taxon>
        <taxon>Cichorioideae</taxon>
        <taxon>Cichorieae</taxon>
        <taxon>Lactucinae</taxon>
        <taxon>Lactuca</taxon>
    </lineage>
</organism>
<comment type="caution">
    <text evidence="1">The sequence shown here is derived from an EMBL/GenBank/DDBJ whole genome shotgun (WGS) entry which is preliminary data.</text>
</comment>
<dbReference type="Proteomes" id="UP000235145">
    <property type="component" value="Unassembled WGS sequence"/>
</dbReference>
<evidence type="ECO:0008006" key="3">
    <source>
        <dbReference type="Google" id="ProtNLM"/>
    </source>
</evidence>
<evidence type="ECO:0000313" key="2">
    <source>
        <dbReference type="Proteomes" id="UP000235145"/>
    </source>
</evidence>
<keyword evidence="2" id="KW-1185">Reference proteome</keyword>
<accession>A0A9R1XBR1</accession>
<gene>
    <name evidence="1" type="ORF">LSAT_V11C500271200</name>
</gene>
<dbReference type="EMBL" id="NBSK02000005">
    <property type="protein sequence ID" value="KAJ0206826.1"/>
    <property type="molecule type" value="Genomic_DNA"/>
</dbReference>
<dbReference type="AlphaFoldDB" id="A0A9R1XBR1"/>
<evidence type="ECO:0000313" key="1">
    <source>
        <dbReference type="EMBL" id="KAJ0206826.1"/>
    </source>
</evidence>
<name>A0A9R1XBR1_LACSA</name>